<dbReference type="Gene3D" id="1.20.1540.10">
    <property type="entry name" value="Rhomboid-like"/>
    <property type="match status" value="1"/>
</dbReference>
<dbReference type="FunFam" id="1.20.1540.10:FF:000027">
    <property type="entry name" value="Rhomboid family intramembrane serine protease"/>
    <property type="match status" value="1"/>
</dbReference>
<feature type="transmembrane region" description="Helical" evidence="7">
    <location>
        <begin position="108"/>
        <end position="126"/>
    </location>
</feature>
<feature type="transmembrane region" description="Helical" evidence="7">
    <location>
        <begin position="68"/>
        <end position="96"/>
    </location>
</feature>
<dbReference type="Pfam" id="PF01694">
    <property type="entry name" value="Rhomboid"/>
    <property type="match status" value="1"/>
</dbReference>
<reference evidence="9 10" key="1">
    <citation type="submission" date="2020-02" db="EMBL/GenBank/DDBJ databases">
        <authorList>
            <person name="Hogendoorn C."/>
        </authorList>
    </citation>
    <scope>NUCLEOTIDE SEQUENCE [LARGE SCALE GENOMIC DNA]</scope>
    <source>
        <strain evidence="9">METHB21</strain>
    </source>
</reference>
<dbReference type="GO" id="GO:0004252">
    <property type="term" value="F:serine-type endopeptidase activity"/>
    <property type="evidence" value="ECO:0007669"/>
    <property type="project" value="InterPro"/>
</dbReference>
<dbReference type="EMBL" id="CADCXN010000113">
    <property type="protein sequence ID" value="CAA9892699.1"/>
    <property type="molecule type" value="Genomic_DNA"/>
</dbReference>
<feature type="transmembrane region" description="Helical" evidence="7">
    <location>
        <begin position="12"/>
        <end position="34"/>
    </location>
</feature>
<dbReference type="GO" id="GO:0006508">
    <property type="term" value="P:proteolysis"/>
    <property type="evidence" value="ECO:0007669"/>
    <property type="project" value="UniProtKB-KW"/>
</dbReference>
<evidence type="ECO:0000313" key="9">
    <source>
        <dbReference type="EMBL" id="CAA9892699.1"/>
    </source>
</evidence>
<dbReference type="PANTHER" id="PTHR43066:SF26">
    <property type="entry name" value="RHOMBOID PROTEASE GLPG"/>
    <property type="match status" value="1"/>
</dbReference>
<organism evidence="9 10">
    <name type="scientific">Candidatus Methylobacter favarea</name>
    <dbReference type="NCBI Taxonomy" id="2707345"/>
    <lineage>
        <taxon>Bacteria</taxon>
        <taxon>Pseudomonadati</taxon>
        <taxon>Pseudomonadota</taxon>
        <taxon>Gammaproteobacteria</taxon>
        <taxon>Methylococcales</taxon>
        <taxon>Methylococcaceae</taxon>
        <taxon>Methylobacter</taxon>
    </lineage>
</organism>
<evidence type="ECO:0000256" key="4">
    <source>
        <dbReference type="ARBA" id="ARBA00022692"/>
    </source>
</evidence>
<sequence length="233" mass="26520">MIPIRDTAPCNSIPLVTWSLIAICIIVFVAMQLMPLQSSYRIVNLYGMVPVRYSNPQWAISSGLPFDYYLSFLTSLFLHGNWLHLIINMWFLWIFADSVEDRMGHLRFLIFYLMCGLLATILQWYFDPTLAIPVVGASGAIAGVLAAYFFLYPLERVVVWVPILFLPVLIHVPAIAFLGLWIIIQLHNATTSLLFEGVTVDVAWWAHLGGFIAGSVLYRLFLRKDPLKKNELI</sequence>
<dbReference type="GO" id="GO:0016020">
    <property type="term" value="C:membrane"/>
    <property type="evidence" value="ECO:0007669"/>
    <property type="project" value="UniProtKB-SubCell"/>
</dbReference>
<name>A0A8S0Y716_9GAMM</name>
<keyword evidence="2" id="KW-1003">Cell membrane</keyword>
<accession>A0A8S0Y716</accession>
<comment type="caution">
    <text evidence="9">The sequence shown here is derived from an EMBL/GenBank/DDBJ whole genome shotgun (WGS) entry which is preliminary data.</text>
</comment>
<keyword evidence="9" id="KW-0378">Hydrolase</keyword>
<evidence type="ECO:0000256" key="6">
    <source>
        <dbReference type="ARBA" id="ARBA00023136"/>
    </source>
</evidence>
<evidence type="ECO:0000256" key="5">
    <source>
        <dbReference type="ARBA" id="ARBA00022989"/>
    </source>
</evidence>
<dbReference type="SUPFAM" id="SSF144091">
    <property type="entry name" value="Rhomboid-like"/>
    <property type="match status" value="1"/>
</dbReference>
<dbReference type="InterPro" id="IPR035952">
    <property type="entry name" value="Rhomboid-like_sf"/>
</dbReference>
<dbReference type="RefSeq" id="WP_174627441.1">
    <property type="nucleotide sequence ID" value="NZ_CADCXN010000113.1"/>
</dbReference>
<feature type="transmembrane region" description="Helical" evidence="7">
    <location>
        <begin position="204"/>
        <end position="222"/>
    </location>
</feature>
<feature type="domain" description="Peptidase S54 rhomboid" evidence="8">
    <location>
        <begin position="70"/>
        <end position="223"/>
    </location>
</feature>
<keyword evidence="4 7" id="KW-0812">Transmembrane</keyword>
<comment type="subcellular location">
    <subcellularLocation>
        <location evidence="1">Membrane</location>
        <topology evidence="1">Multi-pass membrane protein</topology>
    </subcellularLocation>
</comment>
<keyword evidence="10" id="KW-1185">Reference proteome</keyword>
<feature type="transmembrane region" description="Helical" evidence="7">
    <location>
        <begin position="158"/>
        <end position="184"/>
    </location>
</feature>
<feature type="transmembrane region" description="Helical" evidence="7">
    <location>
        <begin position="132"/>
        <end position="151"/>
    </location>
</feature>
<keyword evidence="6 7" id="KW-0472">Membrane</keyword>
<dbReference type="Proteomes" id="UP000494216">
    <property type="component" value="Unassembled WGS sequence"/>
</dbReference>
<evidence type="ECO:0000256" key="3">
    <source>
        <dbReference type="ARBA" id="ARBA00022519"/>
    </source>
</evidence>
<evidence type="ECO:0000256" key="7">
    <source>
        <dbReference type="SAM" id="Phobius"/>
    </source>
</evidence>
<proteinExistence type="predicted"/>
<protein>
    <submittedName>
        <fullName evidence="9">Membrane associated rhomboid family serine protease</fullName>
    </submittedName>
</protein>
<keyword evidence="3" id="KW-0997">Cell inner membrane</keyword>
<evidence type="ECO:0000259" key="8">
    <source>
        <dbReference type="Pfam" id="PF01694"/>
    </source>
</evidence>
<keyword evidence="5 7" id="KW-1133">Transmembrane helix</keyword>
<dbReference type="AlphaFoldDB" id="A0A8S0Y716"/>
<evidence type="ECO:0000256" key="2">
    <source>
        <dbReference type="ARBA" id="ARBA00022475"/>
    </source>
</evidence>
<gene>
    <name evidence="9" type="ORF">METHB2_80016</name>
</gene>
<dbReference type="InterPro" id="IPR022764">
    <property type="entry name" value="Peptidase_S54_rhomboid_dom"/>
</dbReference>
<evidence type="ECO:0000256" key="1">
    <source>
        <dbReference type="ARBA" id="ARBA00004141"/>
    </source>
</evidence>
<keyword evidence="9" id="KW-0645">Protease</keyword>
<dbReference type="PANTHER" id="PTHR43066">
    <property type="entry name" value="RHOMBOID-RELATED PROTEIN"/>
    <property type="match status" value="1"/>
</dbReference>
<evidence type="ECO:0000313" key="10">
    <source>
        <dbReference type="Proteomes" id="UP000494216"/>
    </source>
</evidence>